<reference evidence="1" key="1">
    <citation type="submission" date="2021-03" db="EMBL/GenBank/DDBJ databases">
        <authorList>
            <person name="Tran Van P."/>
        </authorList>
    </citation>
    <scope>NUCLEOTIDE SEQUENCE</scope>
</reference>
<keyword evidence="2" id="KW-1185">Reference proteome</keyword>
<sequence>MAALPTTGDMFLKNAALMENTRLQIVVLVVKPCHCDWSTEDGVIFQNMVLDKEFVALVHEVTKDDHDSSETILGLALIDTSN</sequence>
<evidence type="ECO:0000313" key="1">
    <source>
        <dbReference type="EMBL" id="CAG2063698.1"/>
    </source>
</evidence>
<dbReference type="InterPro" id="IPR035437">
    <property type="entry name" value="SNase_OB-fold_sf"/>
</dbReference>
<dbReference type="Proteomes" id="UP001153148">
    <property type="component" value="Unassembled WGS sequence"/>
</dbReference>
<feature type="non-terminal residue" evidence="1">
    <location>
        <position position="82"/>
    </location>
</feature>
<organism evidence="1 2">
    <name type="scientific">Timema podura</name>
    <name type="common">Walking stick</name>
    <dbReference type="NCBI Taxonomy" id="61482"/>
    <lineage>
        <taxon>Eukaryota</taxon>
        <taxon>Metazoa</taxon>
        <taxon>Ecdysozoa</taxon>
        <taxon>Arthropoda</taxon>
        <taxon>Hexapoda</taxon>
        <taxon>Insecta</taxon>
        <taxon>Pterygota</taxon>
        <taxon>Neoptera</taxon>
        <taxon>Polyneoptera</taxon>
        <taxon>Phasmatodea</taxon>
        <taxon>Timematodea</taxon>
        <taxon>Timematoidea</taxon>
        <taxon>Timematidae</taxon>
        <taxon>Timema</taxon>
    </lineage>
</organism>
<protein>
    <submittedName>
        <fullName evidence="1">Uncharacterized protein</fullName>
    </submittedName>
</protein>
<accession>A0ABN7PE29</accession>
<dbReference type="Gene3D" id="2.40.50.90">
    <property type="match status" value="1"/>
</dbReference>
<dbReference type="EMBL" id="CAJPIN010028278">
    <property type="protein sequence ID" value="CAG2063698.1"/>
    <property type="molecule type" value="Genomic_DNA"/>
</dbReference>
<comment type="caution">
    <text evidence="1">The sequence shown here is derived from an EMBL/GenBank/DDBJ whole genome shotgun (WGS) entry which is preliminary data.</text>
</comment>
<name>A0ABN7PE29_TIMPD</name>
<proteinExistence type="predicted"/>
<gene>
    <name evidence="1" type="ORF">TPAB3V08_LOCUS10645</name>
</gene>
<evidence type="ECO:0000313" key="2">
    <source>
        <dbReference type="Proteomes" id="UP001153148"/>
    </source>
</evidence>